<reference evidence="1 2" key="1">
    <citation type="submission" date="2021-06" db="EMBL/GenBank/DDBJ databases">
        <authorList>
            <person name="Kallberg Y."/>
            <person name="Tangrot J."/>
            <person name="Rosling A."/>
        </authorList>
    </citation>
    <scope>NUCLEOTIDE SEQUENCE [LARGE SCALE GENOMIC DNA]</scope>
    <source>
        <strain evidence="1 2">120-4 pot B 10/14</strain>
    </source>
</reference>
<dbReference type="EMBL" id="CAJVQB010002777">
    <property type="protein sequence ID" value="CAG8586822.1"/>
    <property type="molecule type" value="Genomic_DNA"/>
</dbReference>
<protein>
    <submittedName>
        <fullName evidence="1">17812_t:CDS:1</fullName>
    </submittedName>
</protein>
<dbReference type="SUPFAM" id="SSF51905">
    <property type="entry name" value="FAD/NAD(P)-binding domain"/>
    <property type="match status" value="1"/>
</dbReference>
<evidence type="ECO:0000313" key="2">
    <source>
        <dbReference type="Proteomes" id="UP000789901"/>
    </source>
</evidence>
<dbReference type="Proteomes" id="UP000789901">
    <property type="component" value="Unassembled WGS sequence"/>
</dbReference>
<evidence type="ECO:0000313" key="1">
    <source>
        <dbReference type="EMBL" id="CAG8586822.1"/>
    </source>
</evidence>
<proteinExistence type="predicted"/>
<gene>
    <name evidence="1" type="ORF">GMARGA_LOCUS6215</name>
</gene>
<feature type="non-terminal residue" evidence="1">
    <location>
        <position position="72"/>
    </location>
</feature>
<name>A0ABN7UIZ4_GIGMA</name>
<organism evidence="1 2">
    <name type="scientific">Gigaspora margarita</name>
    <dbReference type="NCBI Taxonomy" id="4874"/>
    <lineage>
        <taxon>Eukaryota</taxon>
        <taxon>Fungi</taxon>
        <taxon>Fungi incertae sedis</taxon>
        <taxon>Mucoromycota</taxon>
        <taxon>Glomeromycotina</taxon>
        <taxon>Glomeromycetes</taxon>
        <taxon>Diversisporales</taxon>
        <taxon>Gigasporaceae</taxon>
        <taxon>Gigaspora</taxon>
    </lineage>
</organism>
<sequence>MNKLPTILIVGAGIDGLSFYQSIQKNLGQKFNVKIFERENEGVNIQWGKKYIEYEETEDGVWVLFENGTREF</sequence>
<keyword evidence="2" id="KW-1185">Reference proteome</keyword>
<dbReference type="InterPro" id="IPR036188">
    <property type="entry name" value="FAD/NAD-bd_sf"/>
</dbReference>
<accession>A0ABN7UIZ4</accession>
<dbReference type="Gene3D" id="3.50.50.60">
    <property type="entry name" value="FAD/NAD(P)-binding domain"/>
    <property type="match status" value="1"/>
</dbReference>
<comment type="caution">
    <text evidence="1">The sequence shown here is derived from an EMBL/GenBank/DDBJ whole genome shotgun (WGS) entry which is preliminary data.</text>
</comment>